<reference evidence="1" key="1">
    <citation type="journal article" date="2024" name="ISME J.">
        <title>Pleomorphic viruses establish stable relationship with marine hyperthermophilic archaea.</title>
        <authorList>
            <person name="Baquero D.P."/>
            <person name="Bignon E.A."/>
            <person name="Krupovic M."/>
        </authorList>
    </citation>
    <scope>NUCLEOTIDE SEQUENCE</scope>
</reference>
<dbReference type="InterPro" id="IPR025354">
    <property type="entry name" value="DUF4258"/>
</dbReference>
<protein>
    <recommendedName>
        <fullName evidence="2">DUF4258 domain-containing protein</fullName>
    </recommendedName>
</protein>
<evidence type="ECO:0000313" key="1">
    <source>
        <dbReference type="EMBL" id="DBA54680.1"/>
    </source>
</evidence>
<accession>A0AAT9JBC7</accession>
<evidence type="ECO:0008006" key="2">
    <source>
        <dbReference type="Google" id="ProtNLM"/>
    </source>
</evidence>
<sequence>MIRFSEHALKRAEERGIDLSQVELVIREPLEVIDVKFGRKAVFRQLEEKYLVVIYEEQNDEIVVVTTLKVDKERLKRYGFSRV</sequence>
<organism evidence="1">
    <name type="scientific">Pleomorphic virus ThalV2</name>
    <dbReference type="NCBI Taxonomy" id="3115753"/>
    <lineage>
        <taxon>Viruses</taxon>
        <taxon>Monodnaviria</taxon>
        <taxon>Trapavirae</taxon>
        <taxon>Saleviricota</taxon>
        <taxon>Huolimaviricetes</taxon>
        <taxon>Haloruvirales</taxon>
        <taxon>Pleolipoviridae</taxon>
    </lineage>
</organism>
<dbReference type="EMBL" id="BK065158">
    <property type="protein sequence ID" value="DBA54680.1"/>
    <property type="molecule type" value="Genomic_DNA"/>
</dbReference>
<dbReference type="Pfam" id="PF14076">
    <property type="entry name" value="DUF4258"/>
    <property type="match status" value="1"/>
</dbReference>
<gene>
    <name evidence="1" type="ORF">ThalV2_gp12</name>
</gene>
<name>A0AAT9JBC7_9VIRU</name>
<proteinExistence type="predicted"/>